<reference evidence="1" key="2">
    <citation type="journal article" date="2022" name="Nat. Biotechnol.">
        <title>Carbon-negative production of acetone and isopropanol by gas fermentation at industrial pilot scale.</title>
        <authorList>
            <person name="Liew F.E."/>
            <person name="Nogle R."/>
            <person name="Abdalla T."/>
            <person name="Rasor B.J."/>
            <person name="Canter C."/>
            <person name="Jensen R.O."/>
            <person name="Wang L."/>
            <person name="Strutz J."/>
            <person name="Chirania P."/>
            <person name="De Tissera S."/>
            <person name="Mueller A.P."/>
            <person name="Ruan Z."/>
            <person name="Gao A."/>
            <person name="Tran L."/>
            <person name="Engle N.L."/>
            <person name="Bromley J.C."/>
            <person name="Daniell J."/>
            <person name="Conrado R."/>
            <person name="Tschaplinski T.J."/>
            <person name="Giannone R.J."/>
            <person name="Hettich R.L."/>
            <person name="Karim A.S."/>
            <person name="Simpson S.D."/>
            <person name="Brown S.D."/>
            <person name="Leang C."/>
            <person name="Jewett M.C."/>
            <person name="Kopke M."/>
        </authorList>
    </citation>
    <scope>NUCLEOTIDE SEQUENCE</scope>
    <source>
        <strain evidence="1">DJ080</strain>
    </source>
</reference>
<reference evidence="1" key="1">
    <citation type="submission" date="2020-05" db="EMBL/GenBank/DDBJ databases">
        <authorList>
            <person name="Brown S."/>
            <person name="Huntemann M."/>
            <person name="Clum A."/>
            <person name="Spunde A."/>
            <person name="Palaniappan K."/>
            <person name="Ritter S."/>
            <person name="Mikhailova N."/>
            <person name="Chen I.-M."/>
            <person name="Stamatis D."/>
            <person name="Reddy T."/>
            <person name="O'Malley R."/>
            <person name="Daum C."/>
            <person name="Shapiro N."/>
            <person name="Ivanova N."/>
            <person name="Kyrpides N."/>
            <person name="Woyke T."/>
        </authorList>
    </citation>
    <scope>NUCLEOTIDE SEQUENCE</scope>
    <source>
        <strain evidence="1">DJ080</strain>
    </source>
</reference>
<dbReference type="Proteomes" id="UP001193748">
    <property type="component" value="Unassembled WGS sequence"/>
</dbReference>
<organism evidence="1 2">
    <name type="scientific">Clostridium beijerinckii</name>
    <name type="common">Clostridium MP</name>
    <dbReference type="NCBI Taxonomy" id="1520"/>
    <lineage>
        <taxon>Bacteria</taxon>
        <taxon>Bacillati</taxon>
        <taxon>Bacillota</taxon>
        <taxon>Clostridia</taxon>
        <taxon>Eubacteriales</taxon>
        <taxon>Clostridiaceae</taxon>
        <taxon>Clostridium</taxon>
    </lineage>
</organism>
<evidence type="ECO:0000313" key="2">
    <source>
        <dbReference type="Proteomes" id="UP001193748"/>
    </source>
</evidence>
<gene>
    <name evidence="1" type="ORF">B0H41_002602</name>
</gene>
<dbReference type="InterPro" id="IPR011010">
    <property type="entry name" value="DNA_brk_join_enz"/>
</dbReference>
<dbReference type="EMBL" id="JABSWW010000001">
    <property type="protein sequence ID" value="NRT88923.1"/>
    <property type="molecule type" value="Genomic_DNA"/>
</dbReference>
<name>A0AAX0B2G6_CLOBE</name>
<accession>A0AAX0B2G6</accession>
<proteinExistence type="predicted"/>
<dbReference type="AlphaFoldDB" id="A0AAX0B2G6"/>
<dbReference type="GO" id="GO:0003677">
    <property type="term" value="F:DNA binding"/>
    <property type="evidence" value="ECO:0007669"/>
    <property type="project" value="InterPro"/>
</dbReference>
<sequence length="40" mass="4632">MRAFELLQLTIYDIHSDEVMIIGKGNKSRMVLIPESQKNI</sequence>
<protein>
    <submittedName>
        <fullName evidence="1">Site-specific recombinase XerD</fullName>
    </submittedName>
</protein>
<evidence type="ECO:0000313" key="1">
    <source>
        <dbReference type="EMBL" id="NRT88923.1"/>
    </source>
</evidence>
<dbReference type="SUPFAM" id="SSF56349">
    <property type="entry name" value="DNA breaking-rejoining enzymes"/>
    <property type="match status" value="1"/>
</dbReference>
<comment type="caution">
    <text evidence="1">The sequence shown here is derived from an EMBL/GenBank/DDBJ whole genome shotgun (WGS) entry which is preliminary data.</text>
</comment>